<keyword evidence="5" id="KW-0812">Transmembrane</keyword>
<gene>
    <name evidence="10" type="ORF">MIMGU_mgv1a011575mg</name>
</gene>
<accession>A0A022QZG3</accession>
<keyword evidence="7" id="KW-0408">Iron</keyword>
<evidence type="ECO:0000256" key="4">
    <source>
        <dbReference type="ARBA" id="ARBA00022964"/>
    </source>
</evidence>
<evidence type="ECO:0000256" key="5">
    <source>
        <dbReference type="ARBA" id="ARBA00022968"/>
    </source>
</evidence>
<evidence type="ECO:0000256" key="2">
    <source>
        <dbReference type="ARBA" id="ARBA00004648"/>
    </source>
</evidence>
<evidence type="ECO:0000256" key="8">
    <source>
        <dbReference type="ARBA" id="ARBA00049169"/>
    </source>
</evidence>
<dbReference type="Proteomes" id="UP000030748">
    <property type="component" value="Unassembled WGS sequence"/>
</dbReference>
<reference evidence="10 11" key="1">
    <citation type="journal article" date="2013" name="Proc. Natl. Acad. Sci. U.S.A.">
        <title>Fine-scale variation in meiotic recombination in Mimulus inferred from population shotgun sequencing.</title>
        <authorList>
            <person name="Hellsten U."/>
            <person name="Wright K.M."/>
            <person name="Jenkins J."/>
            <person name="Shu S."/>
            <person name="Yuan Y."/>
            <person name="Wessler S.R."/>
            <person name="Schmutz J."/>
            <person name="Willis J.H."/>
            <person name="Rokhsar D.S."/>
        </authorList>
    </citation>
    <scope>NUCLEOTIDE SEQUENCE [LARGE SCALE GENOMIC DNA]</scope>
    <source>
        <strain evidence="11">cv. DUN x IM62</strain>
    </source>
</reference>
<keyword evidence="5" id="KW-0735">Signal-anchor</keyword>
<dbReference type="PANTHER" id="PTHR10869:SF42">
    <property type="entry name" value="PROLYL 4-HYDROXYLASE 1"/>
    <property type="match status" value="1"/>
</dbReference>
<dbReference type="PROSITE" id="PS51471">
    <property type="entry name" value="FE2OG_OXY"/>
    <property type="match status" value="1"/>
</dbReference>
<organism evidence="10 11">
    <name type="scientific">Erythranthe guttata</name>
    <name type="common">Yellow monkey flower</name>
    <name type="synonym">Mimulus guttatus</name>
    <dbReference type="NCBI Taxonomy" id="4155"/>
    <lineage>
        <taxon>Eukaryota</taxon>
        <taxon>Viridiplantae</taxon>
        <taxon>Streptophyta</taxon>
        <taxon>Embryophyta</taxon>
        <taxon>Tracheophyta</taxon>
        <taxon>Spermatophyta</taxon>
        <taxon>Magnoliopsida</taxon>
        <taxon>eudicotyledons</taxon>
        <taxon>Gunneridae</taxon>
        <taxon>Pentapetalae</taxon>
        <taxon>asterids</taxon>
        <taxon>lamiids</taxon>
        <taxon>Lamiales</taxon>
        <taxon>Phrymaceae</taxon>
        <taxon>Erythranthe</taxon>
    </lineage>
</organism>
<dbReference type="InterPro" id="IPR006620">
    <property type="entry name" value="Pro_4_hyd_alph"/>
</dbReference>
<dbReference type="EMBL" id="KI630827">
    <property type="protein sequence ID" value="EYU32728.1"/>
    <property type="molecule type" value="Genomic_DNA"/>
</dbReference>
<dbReference type="OrthoDB" id="420380at2759"/>
<dbReference type="InterPro" id="IPR044862">
    <property type="entry name" value="Pro_4_hyd_alph_FE2OG_OXY"/>
</dbReference>
<dbReference type="AlphaFoldDB" id="A0A022QZG3"/>
<feature type="domain" description="Fe2OG dioxygenase" evidence="9">
    <location>
        <begin position="157"/>
        <end position="274"/>
    </location>
</feature>
<dbReference type="InterPro" id="IPR045054">
    <property type="entry name" value="P4HA-like"/>
</dbReference>
<protein>
    <recommendedName>
        <fullName evidence="9">Fe2OG dioxygenase domain-containing protein</fullName>
    </recommendedName>
</protein>
<evidence type="ECO:0000256" key="3">
    <source>
        <dbReference type="ARBA" id="ARBA00022723"/>
    </source>
</evidence>
<dbReference type="PANTHER" id="PTHR10869">
    <property type="entry name" value="PROLYL 4-HYDROXYLASE ALPHA SUBUNIT"/>
    <property type="match status" value="1"/>
</dbReference>
<dbReference type="STRING" id="4155.A0A022QZG3"/>
<comment type="cofactor">
    <cofactor evidence="1">
        <name>L-ascorbate</name>
        <dbReference type="ChEBI" id="CHEBI:38290"/>
    </cofactor>
</comment>
<dbReference type="Gene3D" id="2.60.120.620">
    <property type="entry name" value="q2cbj1_9rhob like domain"/>
    <property type="match status" value="1"/>
</dbReference>
<keyword evidence="3" id="KW-0479">Metal-binding</keyword>
<dbReference type="OMA" id="TVQCIEQ"/>
<evidence type="ECO:0000256" key="1">
    <source>
        <dbReference type="ARBA" id="ARBA00001961"/>
    </source>
</evidence>
<dbReference type="FunFam" id="2.60.120.620:FF:000015">
    <property type="entry name" value="Prolyl 4-hydroxylase 1"/>
    <property type="match status" value="1"/>
</dbReference>
<evidence type="ECO:0000259" key="9">
    <source>
        <dbReference type="PROSITE" id="PS51471"/>
    </source>
</evidence>
<keyword evidence="6" id="KW-0560">Oxidoreductase</keyword>
<dbReference type="GO" id="GO:0031418">
    <property type="term" value="F:L-ascorbic acid binding"/>
    <property type="evidence" value="ECO:0007669"/>
    <property type="project" value="InterPro"/>
</dbReference>
<dbReference type="eggNOG" id="KOG1591">
    <property type="taxonomic scope" value="Eukaryota"/>
</dbReference>
<comment type="subcellular location">
    <subcellularLocation>
        <location evidence="2">Endoplasmic reticulum membrane</location>
        <topology evidence="2">Single-pass type II membrane protein</topology>
    </subcellularLocation>
</comment>
<evidence type="ECO:0000313" key="10">
    <source>
        <dbReference type="EMBL" id="EYU32728.1"/>
    </source>
</evidence>
<proteinExistence type="predicted"/>
<dbReference type="GO" id="GO:0005506">
    <property type="term" value="F:iron ion binding"/>
    <property type="evidence" value="ECO:0007669"/>
    <property type="project" value="InterPro"/>
</dbReference>
<dbReference type="GO" id="GO:0005783">
    <property type="term" value="C:endoplasmic reticulum"/>
    <property type="evidence" value="ECO:0000318"/>
    <property type="project" value="GO_Central"/>
</dbReference>
<keyword evidence="4" id="KW-0223">Dioxygenase</keyword>
<dbReference type="GO" id="GO:0005789">
    <property type="term" value="C:endoplasmic reticulum membrane"/>
    <property type="evidence" value="ECO:0007669"/>
    <property type="project" value="UniProtKB-SubCell"/>
</dbReference>
<dbReference type="Pfam" id="PF13640">
    <property type="entry name" value="2OG-FeII_Oxy_3"/>
    <property type="match status" value="1"/>
</dbReference>
<dbReference type="KEGG" id="egt:105963158"/>
<evidence type="ECO:0000313" key="11">
    <source>
        <dbReference type="Proteomes" id="UP000030748"/>
    </source>
</evidence>
<evidence type="ECO:0000256" key="7">
    <source>
        <dbReference type="ARBA" id="ARBA00023004"/>
    </source>
</evidence>
<dbReference type="GO" id="GO:0004656">
    <property type="term" value="F:procollagen-proline 4-dioxygenase activity"/>
    <property type="evidence" value="ECO:0000318"/>
    <property type="project" value="GO_Central"/>
</dbReference>
<keyword evidence="11" id="KW-1185">Reference proteome</keyword>
<comment type="catalytic activity">
    <reaction evidence="8">
        <text>L-prolyl-[collagen] + 2-oxoglutarate + O2 = trans-4-hydroxy-L-prolyl-[collagen] + succinate + CO2</text>
        <dbReference type="Rhea" id="RHEA:18945"/>
        <dbReference type="Rhea" id="RHEA-COMP:11676"/>
        <dbReference type="Rhea" id="RHEA-COMP:11680"/>
        <dbReference type="ChEBI" id="CHEBI:15379"/>
        <dbReference type="ChEBI" id="CHEBI:16526"/>
        <dbReference type="ChEBI" id="CHEBI:16810"/>
        <dbReference type="ChEBI" id="CHEBI:30031"/>
        <dbReference type="ChEBI" id="CHEBI:50342"/>
        <dbReference type="ChEBI" id="CHEBI:61965"/>
        <dbReference type="EC" id="1.14.11.2"/>
    </reaction>
</comment>
<name>A0A022QZG3_ERYGU</name>
<dbReference type="SMART" id="SM00702">
    <property type="entry name" value="P4Hc"/>
    <property type="match status" value="1"/>
</dbReference>
<sequence>MAAFAMRFFFALLAFVTVGMIIGAFIQLAFIRKLEESYGDGPSLTRIQGLSRGISHWEDKEAAMLRLGYVKPEIVSWSPRVVVFHNFLSAEECDYLRAIAKPRLQVSTVVDAKTGKGVKSTLRTSSGMFVSVEERMYPMIQAIEKRISVYSQVPVENGERIQVLRYEKDQLYRPHHDYFSDTYNLKYGGQRVATMLMYLSDNVEGGETYFPQAGSGECSCGGKMVTGLCVKPLKGDAVLFWSMGLDGQSDPKSLHAGCEVISGEKWSATKWMRQSAI</sequence>
<evidence type="ECO:0000256" key="6">
    <source>
        <dbReference type="ARBA" id="ARBA00023002"/>
    </source>
</evidence>
<dbReference type="InterPro" id="IPR005123">
    <property type="entry name" value="Oxoglu/Fe-dep_dioxygenase_dom"/>
</dbReference>